<dbReference type="AlphaFoldDB" id="A0A078B2J4"/>
<protein>
    <submittedName>
        <fullName evidence="1">Uncharacterized protein</fullName>
    </submittedName>
</protein>
<gene>
    <name evidence="1" type="primary">Contig11026.g11784</name>
    <name evidence="1" type="ORF">STYLEM_16545</name>
</gene>
<name>A0A078B2J4_STYLE</name>
<proteinExistence type="predicted"/>
<dbReference type="Proteomes" id="UP000039865">
    <property type="component" value="Unassembled WGS sequence"/>
</dbReference>
<keyword evidence="2" id="KW-1185">Reference proteome</keyword>
<evidence type="ECO:0000313" key="1">
    <source>
        <dbReference type="EMBL" id="CDW87442.1"/>
    </source>
</evidence>
<dbReference type="InParanoid" id="A0A078B2J4"/>
<reference evidence="1 2" key="1">
    <citation type="submission" date="2014-06" db="EMBL/GenBank/DDBJ databases">
        <authorList>
            <person name="Swart Estienne"/>
        </authorList>
    </citation>
    <scope>NUCLEOTIDE SEQUENCE [LARGE SCALE GENOMIC DNA]</scope>
    <source>
        <strain evidence="1 2">130c</strain>
    </source>
</reference>
<dbReference type="EMBL" id="CCKQ01015612">
    <property type="protein sequence ID" value="CDW87442.1"/>
    <property type="molecule type" value="Genomic_DNA"/>
</dbReference>
<sequence length="127" mass="14803">MGAMRIPTWHIPFFELIEHLNSQIDGQKDLTRGMQKLEIADYFMDSSEANDGSKIIKGGNIYFRKQDDAATMDYHQQFSIDQLSQTGYQKNEIEFMNYLEELKRKYKIAILKKSAKTGYSWIYGGKT</sequence>
<accession>A0A078B2J4</accession>
<evidence type="ECO:0000313" key="2">
    <source>
        <dbReference type="Proteomes" id="UP000039865"/>
    </source>
</evidence>
<organism evidence="1 2">
    <name type="scientific">Stylonychia lemnae</name>
    <name type="common">Ciliate</name>
    <dbReference type="NCBI Taxonomy" id="5949"/>
    <lineage>
        <taxon>Eukaryota</taxon>
        <taxon>Sar</taxon>
        <taxon>Alveolata</taxon>
        <taxon>Ciliophora</taxon>
        <taxon>Intramacronucleata</taxon>
        <taxon>Spirotrichea</taxon>
        <taxon>Stichotrichia</taxon>
        <taxon>Sporadotrichida</taxon>
        <taxon>Oxytrichidae</taxon>
        <taxon>Stylonychinae</taxon>
        <taxon>Stylonychia</taxon>
    </lineage>
</organism>